<proteinExistence type="predicted"/>
<dbReference type="STRING" id="629741.GCWU000324_01916"/>
<keyword evidence="2" id="KW-1185">Reference proteome</keyword>
<protein>
    <submittedName>
        <fullName evidence="1">Uncharacterized protein</fullName>
    </submittedName>
</protein>
<accession>C4GIP5</accession>
<dbReference type="HOGENOM" id="CLU_3008265_0_0_4"/>
<gene>
    <name evidence="1" type="ORF">GCWU000324_01916</name>
</gene>
<evidence type="ECO:0000313" key="1">
    <source>
        <dbReference type="EMBL" id="EEP67667.1"/>
    </source>
</evidence>
<organism evidence="1 2">
    <name type="scientific">Kingella oralis ATCC 51147</name>
    <dbReference type="NCBI Taxonomy" id="629741"/>
    <lineage>
        <taxon>Bacteria</taxon>
        <taxon>Pseudomonadati</taxon>
        <taxon>Pseudomonadota</taxon>
        <taxon>Betaproteobacteria</taxon>
        <taxon>Neisseriales</taxon>
        <taxon>Neisseriaceae</taxon>
        <taxon>Kingella</taxon>
    </lineage>
</organism>
<dbReference type="AlphaFoldDB" id="C4GIP5"/>
<dbReference type="EMBL" id="ACJW02000003">
    <property type="protein sequence ID" value="EEP67667.1"/>
    <property type="molecule type" value="Genomic_DNA"/>
</dbReference>
<dbReference type="Proteomes" id="UP000003009">
    <property type="component" value="Unassembled WGS sequence"/>
</dbReference>
<reference evidence="1" key="1">
    <citation type="submission" date="2009-04" db="EMBL/GenBank/DDBJ databases">
        <authorList>
            <person name="Weinstock G."/>
            <person name="Sodergren E."/>
            <person name="Clifton S."/>
            <person name="Fulton L."/>
            <person name="Fulton B."/>
            <person name="Courtney L."/>
            <person name="Fronick C."/>
            <person name="Harrison M."/>
            <person name="Strong C."/>
            <person name="Farmer C."/>
            <person name="Delahaunty K."/>
            <person name="Markovic C."/>
            <person name="Hall O."/>
            <person name="Minx P."/>
            <person name="Tomlinson C."/>
            <person name="Mitreva M."/>
            <person name="Nelson J."/>
            <person name="Hou S."/>
            <person name="Wollam A."/>
            <person name="Pepin K.H."/>
            <person name="Johnson M."/>
            <person name="Bhonagiri V."/>
            <person name="Nash W.E."/>
            <person name="Warren W."/>
            <person name="Chinwalla A."/>
            <person name="Mardis E.R."/>
            <person name="Wilson R.K."/>
        </authorList>
    </citation>
    <scope>NUCLEOTIDE SEQUENCE [LARGE SCALE GENOMIC DNA]</scope>
    <source>
        <strain evidence="1">ATCC 51147</strain>
    </source>
</reference>
<sequence>MPAFKRGALAINIRVINMTHADKGERLSKIFSGKMVGMEQILRDGLRDGVHGFQAA</sequence>
<evidence type="ECO:0000313" key="2">
    <source>
        <dbReference type="Proteomes" id="UP000003009"/>
    </source>
</evidence>
<comment type="caution">
    <text evidence="1">The sequence shown here is derived from an EMBL/GenBank/DDBJ whole genome shotgun (WGS) entry which is preliminary data.</text>
</comment>
<name>C4GIP5_9NEIS</name>